<keyword evidence="2" id="KW-1185">Reference proteome</keyword>
<dbReference type="AlphaFoldDB" id="A0AAU9NFP3"/>
<protein>
    <submittedName>
        <fullName evidence="1">Uncharacterized protein</fullName>
    </submittedName>
</protein>
<gene>
    <name evidence="1" type="ORF">LVIROSA_LOCUS23010</name>
</gene>
<evidence type="ECO:0000313" key="2">
    <source>
        <dbReference type="Proteomes" id="UP001157418"/>
    </source>
</evidence>
<reference evidence="1 2" key="1">
    <citation type="submission" date="2022-01" db="EMBL/GenBank/DDBJ databases">
        <authorList>
            <person name="Xiong W."/>
            <person name="Schranz E."/>
        </authorList>
    </citation>
    <scope>NUCLEOTIDE SEQUENCE [LARGE SCALE GENOMIC DNA]</scope>
</reference>
<evidence type="ECO:0000313" key="1">
    <source>
        <dbReference type="EMBL" id="CAH1436645.1"/>
    </source>
</evidence>
<proteinExistence type="predicted"/>
<sequence>MNERRRRKEPLILGEITKDLPQSICFPLIPPPPSPTSVRVRHLISATPSTHVHFSLATTTVVFRAATWIAGDGAISDRGMRSNPPPFTFCLLRCLSSASALLLIRLSGHRLSIAFCLLRSDVGCFFLIRSSNHFPPLPSTAKDPKPSNQFPYGCCDFFSLPFAFDELCDPFVIRVFDLQIQPLLLCKLWEFHKTIRKMENRLNLKAMDAEQLLDNMGTRWLLSLPITTKL</sequence>
<dbReference type="EMBL" id="CAKMRJ010004445">
    <property type="protein sequence ID" value="CAH1436645.1"/>
    <property type="molecule type" value="Genomic_DNA"/>
</dbReference>
<accession>A0AAU9NFP3</accession>
<name>A0AAU9NFP3_9ASTR</name>
<dbReference type="Proteomes" id="UP001157418">
    <property type="component" value="Unassembled WGS sequence"/>
</dbReference>
<organism evidence="1 2">
    <name type="scientific">Lactuca virosa</name>
    <dbReference type="NCBI Taxonomy" id="75947"/>
    <lineage>
        <taxon>Eukaryota</taxon>
        <taxon>Viridiplantae</taxon>
        <taxon>Streptophyta</taxon>
        <taxon>Embryophyta</taxon>
        <taxon>Tracheophyta</taxon>
        <taxon>Spermatophyta</taxon>
        <taxon>Magnoliopsida</taxon>
        <taxon>eudicotyledons</taxon>
        <taxon>Gunneridae</taxon>
        <taxon>Pentapetalae</taxon>
        <taxon>asterids</taxon>
        <taxon>campanulids</taxon>
        <taxon>Asterales</taxon>
        <taxon>Asteraceae</taxon>
        <taxon>Cichorioideae</taxon>
        <taxon>Cichorieae</taxon>
        <taxon>Lactucinae</taxon>
        <taxon>Lactuca</taxon>
    </lineage>
</organism>
<comment type="caution">
    <text evidence="1">The sequence shown here is derived from an EMBL/GenBank/DDBJ whole genome shotgun (WGS) entry which is preliminary data.</text>
</comment>